<organism evidence="2 3">
    <name type="scientific">Candidatus Ozemobacter sibiricus</name>
    <dbReference type="NCBI Taxonomy" id="2268124"/>
    <lineage>
        <taxon>Bacteria</taxon>
        <taxon>Candidatus Ozemobacteria</taxon>
        <taxon>Candidatus Ozemobacterales</taxon>
        <taxon>Candidatus Ozemobacteraceae</taxon>
        <taxon>Candidatus Ozemobacter</taxon>
    </lineage>
</organism>
<dbReference type="PANTHER" id="PTHR21666:SF270">
    <property type="entry name" value="MUREIN HYDROLASE ACTIVATOR ENVC"/>
    <property type="match status" value="1"/>
</dbReference>
<dbReference type="AlphaFoldDB" id="A0A367ZC21"/>
<dbReference type="InterPro" id="IPR050570">
    <property type="entry name" value="Cell_wall_metabolism_enzyme"/>
</dbReference>
<dbReference type="CDD" id="cd12797">
    <property type="entry name" value="M23_peptidase"/>
    <property type="match status" value="1"/>
</dbReference>
<dbReference type="SUPFAM" id="SSF51261">
    <property type="entry name" value="Duplicated hybrid motif"/>
    <property type="match status" value="1"/>
</dbReference>
<protein>
    <recommendedName>
        <fullName evidence="1">M23ase beta-sheet core domain-containing protein</fullName>
    </recommendedName>
</protein>
<reference evidence="2 3" key="1">
    <citation type="submission" date="2018-05" db="EMBL/GenBank/DDBJ databases">
        <title>A metagenomic window into the 2 km-deep terrestrial subsurface aquifer revealed taxonomically and functionally diverse microbial community comprising novel uncultured bacterial lineages.</title>
        <authorList>
            <person name="Kadnikov V.V."/>
            <person name="Mardanov A.V."/>
            <person name="Beletsky A.V."/>
            <person name="Banks D."/>
            <person name="Pimenov N.V."/>
            <person name="Frank Y.A."/>
            <person name="Karnachuk O.V."/>
            <person name="Ravin N.V."/>
        </authorList>
    </citation>
    <scope>NUCLEOTIDE SEQUENCE [LARGE SCALE GENOMIC DNA]</scope>
    <source>
        <strain evidence="2">BY5</strain>
    </source>
</reference>
<evidence type="ECO:0000259" key="1">
    <source>
        <dbReference type="Pfam" id="PF01551"/>
    </source>
</evidence>
<accession>A0A367ZC21</accession>
<evidence type="ECO:0000313" key="2">
    <source>
        <dbReference type="EMBL" id="RCK75279.1"/>
    </source>
</evidence>
<dbReference type="PANTHER" id="PTHR21666">
    <property type="entry name" value="PEPTIDASE-RELATED"/>
    <property type="match status" value="1"/>
</dbReference>
<dbReference type="Gene3D" id="2.70.70.10">
    <property type="entry name" value="Glucose Permease (Domain IIA)"/>
    <property type="match status" value="1"/>
</dbReference>
<name>A0A367ZC21_9BACT</name>
<dbReference type="InterPro" id="IPR011055">
    <property type="entry name" value="Dup_hybrid_motif"/>
</dbReference>
<sequence>MKWCAILLLILTWAVPLAGEPLEWPLRIEIKQSSSFAEYRGLRFHAGIDLKTQGTIGHPVHAIADGFVSRLKVQHRGAGNSVYLDHPGAGVRSLYAHLDRFAEPMASYIAAKQAKTGSRYGIDDSFGPDRFPVKKGQIIGYSGETGLGPPHLHFELRRFNDHPISPAMVGLIAPDTSRPEAFHVHVDPLSPETVIDGGFRPVTIPLTKTGPGRYVWKHSVHLAGRAGLHVGIIDHGEGGSRFGVDLVRLMVDGQTLFERRFQTFSYDHNPQCPYVYDHHRSERPGTGFVYTLFRWPHDTTPFAGSWPPWAGVLDLAPGTHQVAILVADFAGNEVTIEGTVVVEPALAKTHPYRGALAVRQVTYHPMAVIAECTRPAGLPAGTDAVAVTDDTGQEHLLPAIATKETLAVAFPIDKRWEGGGRAGGVPVLPPHRYVDGRGGEVAGPDGFVVRFPPGSLNLPVLARVERVRSVQPPAGKSGAVLQEVSPVWWFSPDQIVTGAPAQVVLPFPEGHPVRQLGIYRWRHGRAYSYLGGSPRERALVCDTRVFAPFLVVRDAVPPRVKFKGTRTVSGLGPCLVFAVADEGEGIDWYAARATLGDRPAEVDSDPDKDELYILTGGKPVGKARVALQVFDQAGNMTAWTGTP</sequence>
<dbReference type="EMBL" id="QOQW01000041">
    <property type="protein sequence ID" value="RCK75279.1"/>
    <property type="molecule type" value="Genomic_DNA"/>
</dbReference>
<dbReference type="Proteomes" id="UP000252355">
    <property type="component" value="Unassembled WGS sequence"/>
</dbReference>
<proteinExistence type="predicted"/>
<evidence type="ECO:0000313" key="3">
    <source>
        <dbReference type="Proteomes" id="UP000252355"/>
    </source>
</evidence>
<comment type="caution">
    <text evidence="2">The sequence shown here is derived from an EMBL/GenBank/DDBJ whole genome shotgun (WGS) entry which is preliminary data.</text>
</comment>
<dbReference type="Pfam" id="PF01551">
    <property type="entry name" value="Peptidase_M23"/>
    <property type="match status" value="1"/>
</dbReference>
<dbReference type="GO" id="GO:0004222">
    <property type="term" value="F:metalloendopeptidase activity"/>
    <property type="evidence" value="ECO:0007669"/>
    <property type="project" value="TreeGrafter"/>
</dbReference>
<dbReference type="InterPro" id="IPR016047">
    <property type="entry name" value="M23ase_b-sheet_dom"/>
</dbReference>
<gene>
    <name evidence="2" type="ORF">OZSIB_4363</name>
</gene>
<feature type="domain" description="M23ase beta-sheet core" evidence="1">
    <location>
        <begin position="43"/>
        <end position="102"/>
    </location>
</feature>